<feature type="transmembrane region" description="Helical" evidence="8">
    <location>
        <begin position="130"/>
        <end position="152"/>
    </location>
</feature>
<dbReference type="eggNOG" id="COG1115">
    <property type="taxonomic scope" value="Bacteria"/>
</dbReference>
<dbReference type="PANTHER" id="PTHR30330">
    <property type="entry name" value="AGSS FAMILY TRANSPORTER, SODIUM-ALANINE"/>
    <property type="match status" value="1"/>
</dbReference>
<dbReference type="GO" id="GO:0005886">
    <property type="term" value="C:plasma membrane"/>
    <property type="evidence" value="ECO:0007669"/>
    <property type="project" value="UniProtKB-SubCell"/>
</dbReference>
<feature type="transmembrane region" description="Helical" evidence="8">
    <location>
        <begin position="385"/>
        <end position="407"/>
    </location>
</feature>
<keyword evidence="4 8" id="KW-1003">Cell membrane</keyword>
<evidence type="ECO:0000256" key="1">
    <source>
        <dbReference type="ARBA" id="ARBA00004651"/>
    </source>
</evidence>
<dbReference type="AlphaFoldDB" id="W7UFC9"/>
<comment type="subcellular location">
    <subcellularLocation>
        <location evidence="1 8">Cell membrane</location>
        <topology evidence="1 8">Multi-pass membrane protein</topology>
    </subcellularLocation>
</comment>
<dbReference type="PATRIC" id="fig|1341157.4.peg.1535"/>
<proteinExistence type="inferred from homology"/>
<keyword evidence="10" id="KW-1185">Reference proteome</keyword>
<feature type="transmembrane region" description="Helical" evidence="8">
    <location>
        <begin position="194"/>
        <end position="215"/>
    </location>
</feature>
<comment type="caution">
    <text evidence="9">The sequence shown here is derived from an EMBL/GenBank/DDBJ whole genome shotgun (WGS) entry which is preliminary data.</text>
</comment>
<gene>
    <name evidence="9" type="ORF">RF007C_09270</name>
</gene>
<evidence type="ECO:0000313" key="10">
    <source>
        <dbReference type="Proteomes" id="UP000019365"/>
    </source>
</evidence>
<feature type="transmembrane region" description="Helical" evidence="8">
    <location>
        <begin position="361"/>
        <end position="379"/>
    </location>
</feature>
<dbReference type="Pfam" id="PF01235">
    <property type="entry name" value="Na_Ala_symp"/>
    <property type="match status" value="1"/>
</dbReference>
<evidence type="ECO:0000256" key="4">
    <source>
        <dbReference type="ARBA" id="ARBA00022475"/>
    </source>
</evidence>
<dbReference type="PROSITE" id="PS00873">
    <property type="entry name" value="NA_ALANINE_SYMP"/>
    <property type="match status" value="1"/>
</dbReference>
<organism evidence="9 10">
    <name type="scientific">Ruminococcus flavefaciens 007c</name>
    <dbReference type="NCBI Taxonomy" id="1341157"/>
    <lineage>
        <taxon>Bacteria</taxon>
        <taxon>Bacillati</taxon>
        <taxon>Bacillota</taxon>
        <taxon>Clostridia</taxon>
        <taxon>Eubacteriales</taxon>
        <taxon>Oscillospiraceae</taxon>
        <taxon>Ruminococcus</taxon>
    </lineage>
</organism>
<reference evidence="9 10" key="1">
    <citation type="journal article" date="2014" name="PLoS ONE">
        <title>Rumen cellulosomics: divergent fiber-degrading strategies revealed by comparative genome-wide analysis of six ruminococcal strains.</title>
        <authorList>
            <person name="Dassa B."/>
            <person name="Borovok I."/>
            <person name="Ruimy-Israeli V."/>
            <person name="Lamed R."/>
            <person name="Flint H.J."/>
            <person name="Duncan S.H."/>
            <person name="Henrissat B."/>
            <person name="Coutinho P."/>
            <person name="Morrison M."/>
            <person name="Mosoni P."/>
            <person name="Yeoman C.J."/>
            <person name="White B.A."/>
            <person name="Bayer E.A."/>
        </authorList>
    </citation>
    <scope>NUCLEOTIDE SEQUENCE [LARGE SCALE GENOMIC DNA]</scope>
    <source>
        <strain evidence="9 10">007c</strain>
    </source>
</reference>
<dbReference type="PANTHER" id="PTHR30330:SF3">
    <property type="entry name" value="TRANSCRIPTIONAL REGULATOR, LRP FAMILY"/>
    <property type="match status" value="1"/>
</dbReference>
<evidence type="ECO:0000256" key="7">
    <source>
        <dbReference type="ARBA" id="ARBA00023136"/>
    </source>
</evidence>
<dbReference type="GO" id="GO:0005283">
    <property type="term" value="F:amino acid:sodium symporter activity"/>
    <property type="evidence" value="ECO:0007669"/>
    <property type="project" value="InterPro"/>
</dbReference>
<protein>
    <recommendedName>
        <fullName evidence="11">Sodium:alanine symporter</fullName>
    </recommendedName>
</protein>
<comment type="similarity">
    <text evidence="2 8">Belongs to the alanine or glycine:cation symporter (AGCS) (TC 2.A.25) family.</text>
</comment>
<evidence type="ECO:0000313" key="9">
    <source>
        <dbReference type="EMBL" id="EWM53891.1"/>
    </source>
</evidence>
<keyword evidence="8" id="KW-0769">Symport</keyword>
<dbReference type="Proteomes" id="UP000019365">
    <property type="component" value="Unassembled WGS sequence"/>
</dbReference>
<keyword evidence="7 8" id="KW-0472">Membrane</keyword>
<dbReference type="RefSeq" id="WP_037298825.1">
    <property type="nucleotide sequence ID" value="NZ_ATAX01000023.1"/>
</dbReference>
<feature type="transmembrane region" description="Helical" evidence="8">
    <location>
        <begin position="76"/>
        <end position="99"/>
    </location>
</feature>
<accession>W7UFC9</accession>
<keyword evidence="5 8" id="KW-0812">Transmembrane</keyword>
<evidence type="ECO:0000256" key="5">
    <source>
        <dbReference type="ARBA" id="ARBA00022692"/>
    </source>
</evidence>
<name>W7UFC9_RUMFL</name>
<dbReference type="EMBL" id="ATAX01000023">
    <property type="protein sequence ID" value="EWM53891.1"/>
    <property type="molecule type" value="Genomic_DNA"/>
</dbReference>
<dbReference type="PRINTS" id="PR00175">
    <property type="entry name" value="NAALASMPORT"/>
</dbReference>
<evidence type="ECO:0000256" key="6">
    <source>
        <dbReference type="ARBA" id="ARBA00022989"/>
    </source>
</evidence>
<evidence type="ECO:0000256" key="8">
    <source>
        <dbReference type="RuleBase" id="RU363064"/>
    </source>
</evidence>
<feature type="transmembrane region" description="Helical" evidence="8">
    <location>
        <begin position="164"/>
        <end position="182"/>
    </location>
</feature>
<sequence length="413" mass="44596">MAEKINSIVWGDLLIFILLLTGVIYTVKLRFIQFKMFPYIIKKLKNRCSPAAQFRTFCMSLGAAMGTGNITGVVSAIAIGGAGAIFWMWVSAFLGMATVCAENRLSAMFGNEHCKGPMAYIRHGLNAPKLSVIFALCCILAAFGMGGAVQINSLTESISVCTEVSPVVISGIAFLVIYPVIIGGAERICRTAQYFLPAAAVIYFLLCMTVIAYNITSIPEIFRNILSEAFGIRQAAGGFSGAALSKALSAGIRRGIFSNEAGLGSSPILHSSANKASSSETQCYSSMLEVFTDTMLCCTLTAVTFLCCPGYNSISDIFSATIGRFTLPITAFIIAVFAFCTVIGWYYCGETAFRYVFTHRSIGLFSFIFALTAASGAFFKAQSIWIISDIFNGLMAFPNIIALILLLKYLRKE</sequence>
<feature type="transmembrane region" description="Helical" evidence="8">
    <location>
        <begin position="325"/>
        <end position="349"/>
    </location>
</feature>
<dbReference type="InterPro" id="IPR001463">
    <property type="entry name" value="Na/Ala_symport"/>
</dbReference>
<dbReference type="NCBIfam" id="TIGR00835">
    <property type="entry name" value="agcS"/>
    <property type="match status" value="1"/>
</dbReference>
<evidence type="ECO:0008006" key="11">
    <source>
        <dbReference type="Google" id="ProtNLM"/>
    </source>
</evidence>
<evidence type="ECO:0000256" key="3">
    <source>
        <dbReference type="ARBA" id="ARBA00022448"/>
    </source>
</evidence>
<evidence type="ECO:0000256" key="2">
    <source>
        <dbReference type="ARBA" id="ARBA00009261"/>
    </source>
</evidence>
<dbReference type="OrthoDB" id="9804874at2"/>
<keyword evidence="6 8" id="KW-1133">Transmembrane helix</keyword>
<feature type="transmembrane region" description="Helical" evidence="8">
    <location>
        <begin position="13"/>
        <end position="31"/>
    </location>
</feature>
<keyword evidence="3 8" id="KW-0813">Transport</keyword>